<sequence length="222" mass="24452">MPAPSYFHPPPDMSDPSFDMAAFTMATFDGVDNSNNGFAAMKAGQFDKAIALHRKALEHKLRFHSPRSIQAAISYNGLGEALLRAGRLDEADEMFHKALPVRERGGPVLDAAVTRDNIGQLREAQGRFKEAREIRIRDSGKKMVCGHYHCPNVKTFVLADLKACAACHSVFYCSKECQKQDWTTRHKPLCKARQAEAQPANEGEAESGNQGEAGYGEQKAAQ</sequence>
<dbReference type="AlphaFoldDB" id="A0AAX6M9J3"/>
<keyword evidence="1" id="KW-0479">Metal-binding</keyword>
<keyword evidence="5" id="KW-0802">TPR repeat</keyword>
<keyword evidence="2 4" id="KW-0863">Zinc-finger</keyword>
<evidence type="ECO:0000256" key="3">
    <source>
        <dbReference type="ARBA" id="ARBA00022833"/>
    </source>
</evidence>
<feature type="repeat" description="TPR" evidence="5">
    <location>
        <begin position="72"/>
        <end position="105"/>
    </location>
</feature>
<dbReference type="InterPro" id="IPR019734">
    <property type="entry name" value="TPR_rpt"/>
</dbReference>
<organism evidence="8 9">
    <name type="scientific">Daldinia eschscholtzii</name>
    <dbReference type="NCBI Taxonomy" id="292717"/>
    <lineage>
        <taxon>Eukaryota</taxon>
        <taxon>Fungi</taxon>
        <taxon>Dikarya</taxon>
        <taxon>Ascomycota</taxon>
        <taxon>Pezizomycotina</taxon>
        <taxon>Sordariomycetes</taxon>
        <taxon>Xylariomycetidae</taxon>
        <taxon>Xylariales</taxon>
        <taxon>Hypoxylaceae</taxon>
        <taxon>Daldinia</taxon>
    </lineage>
</organism>
<feature type="region of interest" description="Disordered" evidence="6">
    <location>
        <begin position="192"/>
        <end position="222"/>
    </location>
</feature>
<reference evidence="8 9" key="1">
    <citation type="journal article" date="2024" name="Front Chem Biol">
        <title>Unveiling the potential of Daldinia eschscholtzii MFLUCC 19-0629 through bioactivity and bioinformatics studies for enhanced sustainable agriculture production.</title>
        <authorList>
            <person name="Brooks S."/>
            <person name="Weaver J.A."/>
            <person name="Klomchit A."/>
            <person name="Alharthi S.A."/>
            <person name="Onlamun T."/>
            <person name="Nurani R."/>
            <person name="Vong T.K."/>
            <person name="Alberti F."/>
            <person name="Greco C."/>
        </authorList>
    </citation>
    <scope>NUCLEOTIDE SEQUENCE [LARGE SCALE GENOMIC DNA]</scope>
    <source>
        <strain evidence="8">MFLUCC 19-0629</strain>
    </source>
</reference>
<evidence type="ECO:0000256" key="5">
    <source>
        <dbReference type="PROSITE-ProRule" id="PRU00339"/>
    </source>
</evidence>
<dbReference type="PROSITE" id="PS50005">
    <property type="entry name" value="TPR"/>
    <property type="match status" value="1"/>
</dbReference>
<dbReference type="InterPro" id="IPR002893">
    <property type="entry name" value="Znf_MYND"/>
</dbReference>
<dbReference type="Gene3D" id="1.25.40.10">
    <property type="entry name" value="Tetratricopeptide repeat domain"/>
    <property type="match status" value="1"/>
</dbReference>
<evidence type="ECO:0000256" key="2">
    <source>
        <dbReference type="ARBA" id="ARBA00022771"/>
    </source>
</evidence>
<dbReference type="Gene3D" id="6.10.140.2220">
    <property type="match status" value="1"/>
</dbReference>
<dbReference type="Proteomes" id="UP001369815">
    <property type="component" value="Unassembled WGS sequence"/>
</dbReference>
<dbReference type="SUPFAM" id="SSF48452">
    <property type="entry name" value="TPR-like"/>
    <property type="match status" value="1"/>
</dbReference>
<accession>A0AAX6M9J3</accession>
<dbReference type="EMBL" id="JBANMG010000009">
    <property type="protein sequence ID" value="KAK6949315.1"/>
    <property type="molecule type" value="Genomic_DNA"/>
</dbReference>
<feature type="domain" description="MYND-type" evidence="7">
    <location>
        <begin position="147"/>
        <end position="190"/>
    </location>
</feature>
<dbReference type="SUPFAM" id="SSF144232">
    <property type="entry name" value="HIT/MYND zinc finger-like"/>
    <property type="match status" value="1"/>
</dbReference>
<dbReference type="Pfam" id="PF13424">
    <property type="entry name" value="TPR_12"/>
    <property type="match status" value="1"/>
</dbReference>
<comment type="caution">
    <text evidence="8">The sequence shown here is derived from an EMBL/GenBank/DDBJ whole genome shotgun (WGS) entry which is preliminary data.</text>
</comment>
<name>A0AAX6M9J3_9PEZI</name>
<dbReference type="InterPro" id="IPR011990">
    <property type="entry name" value="TPR-like_helical_dom_sf"/>
</dbReference>
<gene>
    <name evidence="8" type="ORF">Daesc_009390</name>
</gene>
<dbReference type="PROSITE" id="PS50865">
    <property type="entry name" value="ZF_MYND_2"/>
    <property type="match status" value="1"/>
</dbReference>
<dbReference type="GO" id="GO:0008270">
    <property type="term" value="F:zinc ion binding"/>
    <property type="evidence" value="ECO:0007669"/>
    <property type="project" value="UniProtKB-KW"/>
</dbReference>
<dbReference type="Pfam" id="PF01753">
    <property type="entry name" value="zf-MYND"/>
    <property type="match status" value="1"/>
</dbReference>
<evidence type="ECO:0000256" key="6">
    <source>
        <dbReference type="SAM" id="MobiDB-lite"/>
    </source>
</evidence>
<evidence type="ECO:0000313" key="9">
    <source>
        <dbReference type="Proteomes" id="UP001369815"/>
    </source>
</evidence>
<protein>
    <recommendedName>
        <fullName evidence="7">MYND-type domain-containing protein</fullName>
    </recommendedName>
</protein>
<evidence type="ECO:0000256" key="1">
    <source>
        <dbReference type="ARBA" id="ARBA00022723"/>
    </source>
</evidence>
<keyword evidence="9" id="KW-1185">Reference proteome</keyword>
<dbReference type="SMART" id="SM00028">
    <property type="entry name" value="TPR"/>
    <property type="match status" value="2"/>
</dbReference>
<proteinExistence type="predicted"/>
<keyword evidence="3" id="KW-0862">Zinc</keyword>
<evidence type="ECO:0000256" key="4">
    <source>
        <dbReference type="PROSITE-ProRule" id="PRU00134"/>
    </source>
</evidence>
<evidence type="ECO:0000313" key="8">
    <source>
        <dbReference type="EMBL" id="KAK6949315.1"/>
    </source>
</evidence>
<evidence type="ECO:0000259" key="7">
    <source>
        <dbReference type="PROSITE" id="PS50865"/>
    </source>
</evidence>